<organism evidence="3 4">
    <name type="scientific">Paracoccus versutus</name>
    <name type="common">Thiobacillus versutus</name>
    <dbReference type="NCBI Taxonomy" id="34007"/>
    <lineage>
        <taxon>Bacteria</taxon>
        <taxon>Pseudomonadati</taxon>
        <taxon>Pseudomonadota</taxon>
        <taxon>Alphaproteobacteria</taxon>
        <taxon>Rhodobacterales</taxon>
        <taxon>Paracoccaceae</taxon>
        <taxon>Paracoccus</taxon>
    </lineage>
</organism>
<reference evidence="3 4" key="1">
    <citation type="submission" date="2018-08" db="EMBL/GenBank/DDBJ databases">
        <title>Genomic Encyclopedia of Archaeal and Bacterial Type Strains, Phase II (KMG-II): from individual species to whole genera.</title>
        <authorList>
            <person name="Goeker M."/>
        </authorList>
    </citation>
    <scope>NUCLEOTIDE SEQUENCE [LARGE SCALE GENOMIC DNA]</scope>
    <source>
        <strain evidence="3 4">DSM 17099</strain>
    </source>
</reference>
<gene>
    <name evidence="3" type="ORF">BDD41_1747</name>
</gene>
<evidence type="ECO:0000313" key="3">
    <source>
        <dbReference type="EMBL" id="REF73212.1"/>
    </source>
</evidence>
<dbReference type="SUPFAM" id="SSF103473">
    <property type="entry name" value="MFS general substrate transporter"/>
    <property type="match status" value="1"/>
</dbReference>
<dbReference type="Gene3D" id="1.20.1250.20">
    <property type="entry name" value="MFS general substrate transporter like domains"/>
    <property type="match status" value="1"/>
</dbReference>
<feature type="transmembrane region" description="Helical" evidence="2">
    <location>
        <begin position="80"/>
        <end position="98"/>
    </location>
</feature>
<accession>A0A3D9XY71</accession>
<feature type="transmembrane region" description="Helical" evidence="2">
    <location>
        <begin position="168"/>
        <end position="189"/>
    </location>
</feature>
<keyword evidence="2" id="KW-0812">Transmembrane</keyword>
<protein>
    <recommendedName>
        <fullName evidence="5">MFS transporter</fullName>
    </recommendedName>
</protein>
<feature type="region of interest" description="Disordered" evidence="1">
    <location>
        <begin position="204"/>
        <end position="253"/>
    </location>
</feature>
<proteinExistence type="predicted"/>
<evidence type="ECO:0000313" key="4">
    <source>
        <dbReference type="Proteomes" id="UP000256941"/>
    </source>
</evidence>
<evidence type="ECO:0000256" key="2">
    <source>
        <dbReference type="SAM" id="Phobius"/>
    </source>
</evidence>
<dbReference type="AlphaFoldDB" id="A0A3D9XY71"/>
<name>A0A3D9XY71_PARVE</name>
<evidence type="ECO:0000256" key="1">
    <source>
        <dbReference type="SAM" id="MobiDB-lite"/>
    </source>
</evidence>
<feature type="transmembrane region" description="Helical" evidence="2">
    <location>
        <begin position="104"/>
        <end position="128"/>
    </location>
</feature>
<comment type="caution">
    <text evidence="3">The sequence shown here is derived from an EMBL/GenBank/DDBJ whole genome shotgun (WGS) entry which is preliminary data.</text>
</comment>
<feature type="transmembrane region" description="Helical" evidence="2">
    <location>
        <begin position="50"/>
        <end position="68"/>
    </location>
</feature>
<dbReference type="InterPro" id="IPR036259">
    <property type="entry name" value="MFS_trans_sf"/>
</dbReference>
<feature type="transmembrane region" description="Helical" evidence="2">
    <location>
        <begin position="140"/>
        <end position="162"/>
    </location>
</feature>
<dbReference type="Proteomes" id="UP000256941">
    <property type="component" value="Unassembled WGS sequence"/>
</dbReference>
<evidence type="ECO:0008006" key="5">
    <source>
        <dbReference type="Google" id="ProtNLM"/>
    </source>
</evidence>
<feature type="transmembrane region" description="Helical" evidence="2">
    <location>
        <begin position="12"/>
        <end position="38"/>
    </location>
</feature>
<keyword evidence="2" id="KW-1133">Transmembrane helix</keyword>
<sequence length="253" mass="26440">MGNPEVRRQSSMTLRLLILACLTNAVMGLLYVWSLFLLSLEAALGAPRSALSLIPALALVTFTLGMMVHDRLLAALRFRAFSLLAFGFAGGGHLLFAFDGGYAALLTGYGMLFGLGAGLGYGLALALVTRLPTRVRSLGLGLAMAAFAISGVVLSGLFAQPIRETDPTAGFLIIGLAILAAGSGVTAFLPTQPARPMAVQECARPAAKPRRGVRGPTAAPGQPASPDDRNRWTGRSAARCRSARPGVFPEAYQ</sequence>
<keyword evidence="2" id="KW-0472">Membrane</keyword>
<dbReference type="EMBL" id="QTUJ01000001">
    <property type="protein sequence ID" value="REF73212.1"/>
    <property type="molecule type" value="Genomic_DNA"/>
</dbReference>